<dbReference type="Proteomes" id="UP000027192">
    <property type="component" value="Unassembled WGS sequence"/>
</dbReference>
<reference evidence="1 2" key="1">
    <citation type="submission" date="2014-04" db="EMBL/GenBank/DDBJ databases">
        <title>Draft genome sequence of Photobacterium halotolerans S2753: a solonamide, ngercheumicin and holomycin producer.</title>
        <authorList>
            <person name="Machado H.R."/>
            <person name="Gram L."/>
        </authorList>
    </citation>
    <scope>NUCLEOTIDE SEQUENCE [LARGE SCALE GENOMIC DNA]</scope>
    <source>
        <strain evidence="1 2">S2753</strain>
    </source>
</reference>
<proteinExistence type="predicted"/>
<dbReference type="STRING" id="1654360.EA58_20385"/>
<accession>A0A066RQZ9</accession>
<dbReference type="AlphaFoldDB" id="A0A066RQZ9"/>
<dbReference type="InterPro" id="IPR036745">
    <property type="entry name" value="PolIII_theta_sf"/>
</dbReference>
<evidence type="ECO:0000313" key="1">
    <source>
        <dbReference type="EMBL" id="KDM89813.1"/>
    </source>
</evidence>
<gene>
    <name evidence="1" type="ORF">EA58_20385</name>
</gene>
<comment type="caution">
    <text evidence="1">The sequence shown here is derived from an EMBL/GenBank/DDBJ whole genome shotgun (WGS) entry which is preliminary data.</text>
</comment>
<dbReference type="RefSeq" id="WP_200872216.1">
    <property type="nucleotide sequence ID" value="NZ_JAGSGC010000022.1"/>
</dbReference>
<dbReference type="EMBL" id="JMIB01000043">
    <property type="protein sequence ID" value="KDM89813.1"/>
    <property type="molecule type" value="Genomic_DNA"/>
</dbReference>
<dbReference type="Gene3D" id="1.20.58.250">
    <property type="entry name" value="DNA polymerase III-theta"/>
    <property type="match status" value="1"/>
</dbReference>
<dbReference type="InterPro" id="IPR021700">
    <property type="entry name" value="DUF3283"/>
</dbReference>
<protein>
    <submittedName>
        <fullName evidence="1">Pyridoxamine 5-phosphate oxidase</fullName>
    </submittedName>
</protein>
<organism evidence="1 2">
    <name type="scientific">Photobacterium galatheae</name>
    <dbReference type="NCBI Taxonomy" id="1654360"/>
    <lineage>
        <taxon>Bacteria</taxon>
        <taxon>Pseudomonadati</taxon>
        <taxon>Pseudomonadota</taxon>
        <taxon>Gammaproteobacteria</taxon>
        <taxon>Vibrionales</taxon>
        <taxon>Vibrionaceae</taxon>
        <taxon>Photobacterium</taxon>
    </lineage>
</organism>
<keyword evidence="2" id="KW-1185">Reference proteome</keyword>
<dbReference type="GO" id="GO:0006260">
    <property type="term" value="P:DNA replication"/>
    <property type="evidence" value="ECO:0007669"/>
    <property type="project" value="InterPro"/>
</dbReference>
<dbReference type="GO" id="GO:0003677">
    <property type="term" value="F:DNA binding"/>
    <property type="evidence" value="ECO:0007669"/>
    <property type="project" value="InterPro"/>
</dbReference>
<sequence length="69" mass="7823">MMHNLCLLSDSEKNRVELDKQAAYAVWQLKNGKAGPEVFLNQAEKIADDDERAFFEQSVETYKSLMGVA</sequence>
<name>A0A066RQZ9_9GAMM</name>
<dbReference type="GO" id="GO:0003887">
    <property type="term" value="F:DNA-directed DNA polymerase activity"/>
    <property type="evidence" value="ECO:0007669"/>
    <property type="project" value="InterPro"/>
</dbReference>
<evidence type="ECO:0000313" key="2">
    <source>
        <dbReference type="Proteomes" id="UP000027192"/>
    </source>
</evidence>
<dbReference type="Pfam" id="PF11686">
    <property type="entry name" value="DUF3283"/>
    <property type="match status" value="1"/>
</dbReference>